<evidence type="ECO:0000313" key="2">
    <source>
        <dbReference type="Proteomes" id="UP000448575"/>
    </source>
</evidence>
<evidence type="ECO:0000313" key="1">
    <source>
        <dbReference type="EMBL" id="MYN04289.1"/>
    </source>
</evidence>
<evidence type="ECO:0008006" key="3">
    <source>
        <dbReference type="Google" id="ProtNLM"/>
    </source>
</evidence>
<keyword evidence="2" id="KW-1185">Reference proteome</keyword>
<dbReference type="AlphaFoldDB" id="A0A6N9HLR1"/>
<accession>A0A6N9HLR1</accession>
<sequence length="298" mass="33345">MKTINLVMINKYHGLSIWTFEDTMLALQQLLRAAGYDCQITANFVDPNPNTVNVLFGVGSHFSHPFAEVAAVAQPHNTIIFNGEQLGSSSDLITREYLEFLSRYVTFDWSESNIDDIRHRVPQLRALEVPLLPTPGLCQSNGAQWELKYDLAFYGAYNERRKKLVAELEREGVSIKHISGFYGAALCNQLLECRYVLNMHAYETDHLEVNRCLRPLAMGIPIISESSTLPTLGDWQDSGIIYVPTEGFGQGVRRVLDTPDQHVAAARKAILFTHRSANADYIRKAMDGAIAELASLNA</sequence>
<dbReference type="RefSeq" id="WP_161027248.1">
    <property type="nucleotide sequence ID" value="NZ_WWCJ01000015.1"/>
</dbReference>
<gene>
    <name evidence="1" type="ORF">GTP41_19540</name>
</gene>
<protein>
    <recommendedName>
        <fullName evidence="3">Glycosyltransferase</fullName>
    </recommendedName>
</protein>
<dbReference type="EMBL" id="WWCJ01000015">
    <property type="protein sequence ID" value="MYN04289.1"/>
    <property type="molecule type" value="Genomic_DNA"/>
</dbReference>
<reference evidence="1 2" key="1">
    <citation type="submission" date="2019-12" db="EMBL/GenBank/DDBJ databases">
        <title>Novel species isolated from a subtropical stream in China.</title>
        <authorList>
            <person name="Lu H."/>
        </authorList>
    </citation>
    <scope>NUCLEOTIDE SEQUENCE [LARGE SCALE GENOMIC DNA]</scope>
    <source>
        <strain evidence="1 2">DS3</strain>
    </source>
</reference>
<name>A0A6N9HLR1_9BURK</name>
<organism evidence="1 2">
    <name type="scientific">Pseudoduganella guangdongensis</name>
    <dbReference type="NCBI Taxonomy" id="2692179"/>
    <lineage>
        <taxon>Bacteria</taxon>
        <taxon>Pseudomonadati</taxon>
        <taxon>Pseudomonadota</taxon>
        <taxon>Betaproteobacteria</taxon>
        <taxon>Burkholderiales</taxon>
        <taxon>Oxalobacteraceae</taxon>
        <taxon>Telluria group</taxon>
        <taxon>Pseudoduganella</taxon>
    </lineage>
</organism>
<dbReference type="Proteomes" id="UP000448575">
    <property type="component" value="Unassembled WGS sequence"/>
</dbReference>
<comment type="caution">
    <text evidence="1">The sequence shown here is derived from an EMBL/GenBank/DDBJ whole genome shotgun (WGS) entry which is preliminary data.</text>
</comment>
<proteinExistence type="predicted"/>